<comment type="subcellular location">
    <subcellularLocation>
        <location evidence="1">Nucleus</location>
        <location evidence="1">Nuclear pore complex</location>
    </subcellularLocation>
</comment>
<protein>
    <submittedName>
        <fullName evidence="10">Nuclear pore complex protein Nup88</fullName>
    </submittedName>
</protein>
<dbReference type="InterPro" id="IPR019321">
    <property type="entry name" value="Nucleoporin_Nup88"/>
</dbReference>
<keyword evidence="2" id="KW-0813">Transport</keyword>
<dbReference type="AlphaFoldDB" id="A0AAJ7W3N4"/>
<reference evidence="10" key="1">
    <citation type="submission" date="2025-08" db="UniProtKB">
        <authorList>
            <consortium name="RefSeq"/>
        </authorList>
    </citation>
    <scope>IDENTIFICATION</scope>
</reference>
<dbReference type="RefSeq" id="XP_024942757.1">
    <property type="nucleotide sequence ID" value="XM_025086989.1"/>
</dbReference>
<proteinExistence type="predicted"/>
<keyword evidence="4" id="KW-0653">Protein transport</keyword>
<dbReference type="GO" id="GO:0006406">
    <property type="term" value="P:mRNA export from nucleus"/>
    <property type="evidence" value="ECO:0007669"/>
    <property type="project" value="TreeGrafter"/>
</dbReference>
<dbReference type="GeneID" id="107269666"/>
<evidence type="ECO:0000256" key="6">
    <source>
        <dbReference type="ARBA" id="ARBA00023132"/>
    </source>
</evidence>
<accession>A0AAJ7W3N4</accession>
<keyword evidence="5" id="KW-0811">Translocation</keyword>
<sequence length="698" mass="79186">MSSCTDPLCLNEKKLFKVLRESLPKDLKDTRNIIEIRDDVLYAWNADKGAILTLNVAATRGKASEDVSYQTLLLTDPPMFEITNLLINETLTQLVMWGNLGLALVELPSRWGKDGAFEGGKDVVTCISHNLNSCWSYFASGEVRRARWHPGSTNDSHLVVLTSQNTLQLFESEVGSEPKLIRNWNIGMSRSGSPSKIPSFEDLGDTAVDFDFTTPTVKKSNGKMDKINWNQIEWSILGLCGSGEVFIIRENILGETYSKSIRMEFLTIHPWAEDNYGTEFCSIMCIQTTPPIVILASCHGKIYHGILLKDVVDEKDKLNSSNSIIERSNTPKDALYIYEIIEMELGLLYREEDKKYTCPINLHSDKGNKSRYFCSHNAGIHMVSLPMVSQLDEYINASEENSELYIPTLSNQSSFQYLLCTRTKHTNENQATPILGFGLLQDPCVLIVLLHTGVVVDLTVVDLQYLPKLEQPEPTMSPSKKVTKVPFDVYIKGLLRHEVTQPITKLSNQSELSAREALELLYRATHIFRTSYFINHDKVREELSKKVRSLKALKEHQLKELDRLIETKRELKQTAEHLAEHYEDIKDVQEDLARRADTVLRLVKQKEPSMSVAERAEALALKDMADNINELKMRLEQLKKKASDQAKYRESYKKSNITRDIVLSKSQEEAIKTNLKQIGNDIAGLISQVKNLQIDIGL</sequence>
<keyword evidence="9" id="KW-1185">Reference proteome</keyword>
<dbReference type="PANTHER" id="PTHR13257">
    <property type="entry name" value="NUCLEOPORIN NUP84-RELATED"/>
    <property type="match status" value="1"/>
</dbReference>
<dbReference type="GO" id="GO:0000056">
    <property type="term" value="P:ribosomal small subunit export from nucleus"/>
    <property type="evidence" value="ECO:0007669"/>
    <property type="project" value="InterPro"/>
</dbReference>
<dbReference type="Pfam" id="PF10168">
    <property type="entry name" value="Nup88"/>
    <property type="match status" value="1"/>
</dbReference>
<gene>
    <name evidence="10" type="primary">LOC107269666</name>
</gene>
<evidence type="ECO:0000256" key="8">
    <source>
        <dbReference type="SAM" id="Coils"/>
    </source>
</evidence>
<evidence type="ECO:0000256" key="7">
    <source>
        <dbReference type="ARBA" id="ARBA00023242"/>
    </source>
</evidence>
<dbReference type="InterPro" id="IPR037700">
    <property type="entry name" value="NUP88/NUP82"/>
</dbReference>
<keyword evidence="7" id="KW-0539">Nucleus</keyword>
<dbReference type="GO" id="GO:0006606">
    <property type="term" value="P:protein import into nucleus"/>
    <property type="evidence" value="ECO:0007669"/>
    <property type="project" value="TreeGrafter"/>
</dbReference>
<evidence type="ECO:0000256" key="5">
    <source>
        <dbReference type="ARBA" id="ARBA00023010"/>
    </source>
</evidence>
<evidence type="ECO:0000313" key="10">
    <source>
        <dbReference type="RefSeq" id="XP_024942757.1"/>
    </source>
</evidence>
<evidence type="ECO:0000256" key="3">
    <source>
        <dbReference type="ARBA" id="ARBA00022816"/>
    </source>
</evidence>
<keyword evidence="3" id="KW-0509">mRNA transport</keyword>
<evidence type="ECO:0000256" key="4">
    <source>
        <dbReference type="ARBA" id="ARBA00022927"/>
    </source>
</evidence>
<evidence type="ECO:0000256" key="1">
    <source>
        <dbReference type="ARBA" id="ARBA00004567"/>
    </source>
</evidence>
<dbReference type="PANTHER" id="PTHR13257:SF0">
    <property type="entry name" value="NUCLEAR PORE COMPLEX PROTEIN NUP88"/>
    <property type="match status" value="1"/>
</dbReference>
<feature type="coiled-coil region" evidence="8">
    <location>
        <begin position="540"/>
        <end position="591"/>
    </location>
</feature>
<organism evidence="9 10">
    <name type="scientific">Cephus cinctus</name>
    <name type="common">Wheat stem sawfly</name>
    <dbReference type="NCBI Taxonomy" id="211228"/>
    <lineage>
        <taxon>Eukaryota</taxon>
        <taxon>Metazoa</taxon>
        <taxon>Ecdysozoa</taxon>
        <taxon>Arthropoda</taxon>
        <taxon>Hexapoda</taxon>
        <taxon>Insecta</taxon>
        <taxon>Pterygota</taxon>
        <taxon>Neoptera</taxon>
        <taxon>Endopterygota</taxon>
        <taxon>Hymenoptera</taxon>
        <taxon>Cephoidea</taxon>
        <taxon>Cephidae</taxon>
        <taxon>Cephus</taxon>
    </lineage>
</organism>
<dbReference type="KEGG" id="ccin:107269666"/>
<name>A0AAJ7W3N4_CEPCN</name>
<dbReference type="GO" id="GO:0000055">
    <property type="term" value="P:ribosomal large subunit export from nucleus"/>
    <property type="evidence" value="ECO:0007669"/>
    <property type="project" value="InterPro"/>
</dbReference>
<keyword evidence="6" id="KW-0906">Nuclear pore complex</keyword>
<dbReference type="GO" id="GO:0005643">
    <property type="term" value="C:nuclear pore"/>
    <property type="evidence" value="ECO:0007669"/>
    <property type="project" value="UniProtKB-SubCell"/>
</dbReference>
<evidence type="ECO:0000313" key="9">
    <source>
        <dbReference type="Proteomes" id="UP000694920"/>
    </source>
</evidence>
<dbReference type="Proteomes" id="UP000694920">
    <property type="component" value="Unplaced"/>
</dbReference>
<evidence type="ECO:0000256" key="2">
    <source>
        <dbReference type="ARBA" id="ARBA00022448"/>
    </source>
</evidence>
<dbReference type="CTD" id="41562"/>
<keyword evidence="8" id="KW-0175">Coiled coil</keyword>
<feature type="coiled-coil region" evidence="8">
    <location>
        <begin position="621"/>
        <end position="648"/>
    </location>
</feature>
<dbReference type="GO" id="GO:0017056">
    <property type="term" value="F:structural constituent of nuclear pore"/>
    <property type="evidence" value="ECO:0007669"/>
    <property type="project" value="InterPro"/>
</dbReference>